<dbReference type="SUPFAM" id="SSF54001">
    <property type="entry name" value="Cysteine proteinases"/>
    <property type="match status" value="1"/>
</dbReference>
<evidence type="ECO:0000313" key="3">
    <source>
        <dbReference type="Proteomes" id="UP000287447"/>
    </source>
</evidence>
<dbReference type="SMART" id="SM00460">
    <property type="entry name" value="TGc"/>
    <property type="match status" value="1"/>
</dbReference>
<dbReference type="InterPro" id="IPR002931">
    <property type="entry name" value="Transglutaminase-like"/>
</dbReference>
<dbReference type="AlphaFoldDB" id="A0A3S2VN20"/>
<evidence type="ECO:0000313" key="2">
    <source>
        <dbReference type="EMBL" id="RVU36805.1"/>
    </source>
</evidence>
<proteinExistence type="predicted"/>
<protein>
    <submittedName>
        <fullName evidence="2">Transglutaminase family protein</fullName>
    </submittedName>
</protein>
<dbReference type="Proteomes" id="UP000287447">
    <property type="component" value="Unassembled WGS sequence"/>
</dbReference>
<dbReference type="EMBL" id="SADE01000002">
    <property type="protein sequence ID" value="RVU36805.1"/>
    <property type="molecule type" value="Genomic_DNA"/>
</dbReference>
<dbReference type="PANTHER" id="PTHR33490:SF6">
    <property type="entry name" value="SLL1049 PROTEIN"/>
    <property type="match status" value="1"/>
</dbReference>
<feature type="domain" description="Transglutaminase-like" evidence="1">
    <location>
        <begin position="158"/>
        <end position="224"/>
    </location>
</feature>
<dbReference type="PANTHER" id="PTHR33490">
    <property type="entry name" value="BLR5614 PROTEIN-RELATED"/>
    <property type="match status" value="1"/>
</dbReference>
<sequence length="272" mass="29819">MLISVKHETRYRYETPAAYTIQSLKLTPQNTSGQHVLSWSLDCGQDATIPSFVDSFGNLTHTFVINREHSDVLIRVTGKVETTDVSGIIAGPHDPFPLVAYLRETELTQPNEALEDLAWSVAEGGKPLDLAHALMAAVRDRIDYQEGETQVETTAAQALAQGSGVCQDHAHAFICCARVRGIPARYVSGYLQASDNMDEVYEAGHAWAEAYIEDLGWVGFDVANRICPSESHLRVAVGLDYREAAPIRGLRLGGGAEKLDVTVRVVQENIQQ</sequence>
<dbReference type="InterPro" id="IPR013589">
    <property type="entry name" value="Bac_transglu_N"/>
</dbReference>
<name>A0A3S2VN20_9PROT</name>
<dbReference type="Pfam" id="PF01841">
    <property type="entry name" value="Transglut_core"/>
    <property type="match status" value="1"/>
</dbReference>
<accession>A0A3S2VN20</accession>
<dbReference type="Gene3D" id="3.10.620.30">
    <property type="match status" value="1"/>
</dbReference>
<reference evidence="3" key="1">
    <citation type="submission" date="2019-01" db="EMBL/GenBank/DDBJ databases">
        <title>Gri0909 isolated from a small marine red alga.</title>
        <authorList>
            <person name="Kim J."/>
            <person name="Jeong S.E."/>
            <person name="Jeon C.O."/>
        </authorList>
    </citation>
    <scope>NUCLEOTIDE SEQUENCE [LARGE SCALE GENOMIC DNA]</scope>
    <source>
        <strain evidence="3">Gri0909</strain>
    </source>
</reference>
<organism evidence="2 3">
    <name type="scientific">Hwanghaeella grinnelliae</name>
    <dbReference type="NCBI Taxonomy" id="2500179"/>
    <lineage>
        <taxon>Bacteria</taxon>
        <taxon>Pseudomonadati</taxon>
        <taxon>Pseudomonadota</taxon>
        <taxon>Alphaproteobacteria</taxon>
        <taxon>Rhodospirillales</taxon>
        <taxon>Rhodospirillaceae</taxon>
        <taxon>Hwanghaeella</taxon>
    </lineage>
</organism>
<dbReference type="Pfam" id="PF08379">
    <property type="entry name" value="Bact_transglu_N"/>
    <property type="match status" value="1"/>
</dbReference>
<evidence type="ECO:0000259" key="1">
    <source>
        <dbReference type="SMART" id="SM00460"/>
    </source>
</evidence>
<dbReference type="RefSeq" id="WP_127766281.1">
    <property type="nucleotide sequence ID" value="NZ_SADE01000002.1"/>
</dbReference>
<comment type="caution">
    <text evidence="2">The sequence shown here is derived from an EMBL/GenBank/DDBJ whole genome shotgun (WGS) entry which is preliminary data.</text>
</comment>
<keyword evidence="3" id="KW-1185">Reference proteome</keyword>
<dbReference type="InterPro" id="IPR038765">
    <property type="entry name" value="Papain-like_cys_pep_sf"/>
</dbReference>
<gene>
    <name evidence="2" type="ORF">EOI86_16710</name>
</gene>
<dbReference type="OrthoDB" id="9804023at2"/>